<dbReference type="PANTHER" id="PTHR15881:SF2">
    <property type="entry name" value="MARGINAL ZONE B- AND B1-CELL-SPECIFIC PROTEIN"/>
    <property type="match status" value="1"/>
</dbReference>
<dbReference type="EMBL" id="JACVVK020000413">
    <property type="protein sequence ID" value="KAK7475200.1"/>
    <property type="molecule type" value="Genomic_DNA"/>
</dbReference>
<dbReference type="PANTHER" id="PTHR15881">
    <property type="entry name" value="MARGINAL ZONE B- AND B1-CELL-SPECIFIC PROTEIN"/>
    <property type="match status" value="1"/>
</dbReference>
<organism evidence="2 3">
    <name type="scientific">Batillaria attramentaria</name>
    <dbReference type="NCBI Taxonomy" id="370345"/>
    <lineage>
        <taxon>Eukaryota</taxon>
        <taxon>Metazoa</taxon>
        <taxon>Spiralia</taxon>
        <taxon>Lophotrochozoa</taxon>
        <taxon>Mollusca</taxon>
        <taxon>Gastropoda</taxon>
        <taxon>Caenogastropoda</taxon>
        <taxon>Sorbeoconcha</taxon>
        <taxon>Cerithioidea</taxon>
        <taxon>Batillariidae</taxon>
        <taxon>Batillaria</taxon>
    </lineage>
</organism>
<evidence type="ECO:0000313" key="2">
    <source>
        <dbReference type="EMBL" id="KAK7475200.1"/>
    </source>
</evidence>
<reference evidence="2 3" key="1">
    <citation type="journal article" date="2023" name="Sci. Data">
        <title>Genome assembly of the Korean intertidal mud-creeper Batillaria attramentaria.</title>
        <authorList>
            <person name="Patra A.K."/>
            <person name="Ho P.T."/>
            <person name="Jun S."/>
            <person name="Lee S.J."/>
            <person name="Kim Y."/>
            <person name="Won Y.J."/>
        </authorList>
    </citation>
    <scope>NUCLEOTIDE SEQUENCE [LARGE SCALE GENOMIC DNA]</scope>
    <source>
        <strain evidence="2">Wonlab-2016</strain>
    </source>
</reference>
<keyword evidence="1" id="KW-0732">Signal</keyword>
<dbReference type="Proteomes" id="UP001519460">
    <property type="component" value="Unassembled WGS sequence"/>
</dbReference>
<feature type="signal peptide" evidence="1">
    <location>
        <begin position="1"/>
        <end position="27"/>
    </location>
</feature>
<sequence length="211" mass="24050">MSPHFSHKLSLVALVLLLLVNVITVHSEEADDEEADEATEEEPKIPDNFQTIKFSPADLTDEDQHSLHMPRDLKCDGCRIVAYLLSDRFQKMTEKFKKSKRKFTESEVLDMVDYVCTDEGNRYQEYGVKDINGQRRLSGPGLETKDVPGIMQGGGRWPHRLQQMCAEYAGELGEEEIFSAWQSGQHLDDFICRSEQLGSICPPKQKKKSEL</sequence>
<accession>A0ABD0JKG4</accession>
<name>A0ABD0JKG4_9CAEN</name>
<dbReference type="InterPro" id="IPR052682">
    <property type="entry name" value="MZB1"/>
</dbReference>
<keyword evidence="3" id="KW-1185">Reference proteome</keyword>
<gene>
    <name evidence="2" type="ORF">BaRGS_00033601</name>
</gene>
<comment type="caution">
    <text evidence="2">The sequence shown here is derived from an EMBL/GenBank/DDBJ whole genome shotgun (WGS) entry which is preliminary data.</text>
</comment>
<evidence type="ECO:0000313" key="3">
    <source>
        <dbReference type="Proteomes" id="UP001519460"/>
    </source>
</evidence>
<feature type="chain" id="PRO_5044808563" evidence="1">
    <location>
        <begin position="28"/>
        <end position="211"/>
    </location>
</feature>
<protein>
    <submittedName>
        <fullName evidence="2">Uncharacterized protein</fullName>
    </submittedName>
</protein>
<evidence type="ECO:0000256" key="1">
    <source>
        <dbReference type="SAM" id="SignalP"/>
    </source>
</evidence>
<dbReference type="AlphaFoldDB" id="A0ABD0JKG4"/>
<proteinExistence type="predicted"/>